<dbReference type="InterPro" id="IPR027640">
    <property type="entry name" value="Kinesin-like_fam"/>
</dbReference>
<evidence type="ECO:0000313" key="7">
    <source>
        <dbReference type="RefSeq" id="XP_048136959.1"/>
    </source>
</evidence>
<feature type="binding site" evidence="2">
    <location>
        <begin position="241"/>
        <end position="248"/>
    </location>
    <ligand>
        <name>ATP</name>
        <dbReference type="ChEBI" id="CHEBI:30616"/>
    </ligand>
</feature>
<feature type="compositionally biased region" description="Polar residues" evidence="3">
    <location>
        <begin position="532"/>
        <end position="542"/>
    </location>
</feature>
<dbReference type="SUPFAM" id="SSF52540">
    <property type="entry name" value="P-loop containing nucleoside triphosphate hydrolases"/>
    <property type="match status" value="1"/>
</dbReference>
<evidence type="ECO:0000256" key="1">
    <source>
        <dbReference type="ARBA" id="ARBA00023175"/>
    </source>
</evidence>
<dbReference type="InterPro" id="IPR001752">
    <property type="entry name" value="Kinesin_motor_dom"/>
</dbReference>
<feature type="region of interest" description="Disordered" evidence="3">
    <location>
        <begin position="726"/>
        <end position="775"/>
    </location>
</feature>
<organism evidence="5 7">
    <name type="scientific">Rhodamnia argentea</name>
    <dbReference type="NCBI Taxonomy" id="178133"/>
    <lineage>
        <taxon>Eukaryota</taxon>
        <taxon>Viridiplantae</taxon>
        <taxon>Streptophyta</taxon>
        <taxon>Embryophyta</taxon>
        <taxon>Tracheophyta</taxon>
        <taxon>Spermatophyta</taxon>
        <taxon>Magnoliopsida</taxon>
        <taxon>eudicotyledons</taxon>
        <taxon>Gunneridae</taxon>
        <taxon>Pentapetalae</taxon>
        <taxon>rosids</taxon>
        <taxon>malvids</taxon>
        <taxon>Myrtales</taxon>
        <taxon>Myrtaceae</taxon>
        <taxon>Myrtoideae</taxon>
        <taxon>Myrteae</taxon>
        <taxon>Australasian group</taxon>
        <taxon>Rhodamnia</taxon>
    </lineage>
</organism>
<gene>
    <name evidence="6 7" type="primary">LOC115753205</name>
</gene>
<proteinExistence type="inferred from homology"/>
<dbReference type="RefSeq" id="XP_048136959.1">
    <property type="nucleotide sequence ID" value="XM_048281002.1"/>
</dbReference>
<accession>A0ABM3HK42</accession>
<dbReference type="RefSeq" id="XP_048136957.1">
    <property type="nucleotide sequence ID" value="XM_048281000.1"/>
</dbReference>
<keyword evidence="2" id="KW-0547">Nucleotide-binding</keyword>
<evidence type="ECO:0000256" key="3">
    <source>
        <dbReference type="SAM" id="MobiDB-lite"/>
    </source>
</evidence>
<keyword evidence="5" id="KW-1185">Reference proteome</keyword>
<protein>
    <submittedName>
        <fullName evidence="6">Kinesin-like protein KIN-14T isoform X1</fullName>
    </submittedName>
    <submittedName>
        <fullName evidence="7">Kinesin-like protein KIN-14T isoform X2</fullName>
    </submittedName>
</protein>
<evidence type="ECO:0000313" key="5">
    <source>
        <dbReference type="Proteomes" id="UP000827889"/>
    </source>
</evidence>
<dbReference type="SMART" id="SM00129">
    <property type="entry name" value="KISc"/>
    <property type="match status" value="1"/>
</dbReference>
<dbReference type="PANTHER" id="PTHR47972">
    <property type="entry name" value="KINESIN-LIKE PROTEIN KLP-3"/>
    <property type="match status" value="1"/>
</dbReference>
<evidence type="ECO:0000313" key="6">
    <source>
        <dbReference type="RefSeq" id="XP_048136957.1"/>
    </source>
</evidence>
<name>A0ABM3HK42_9MYRT</name>
<evidence type="ECO:0000259" key="4">
    <source>
        <dbReference type="PROSITE" id="PS50067"/>
    </source>
</evidence>
<comment type="similarity">
    <text evidence="2">Belongs to the TRAFAC class myosin-kinesin ATPase superfamily. Kinesin family.</text>
</comment>
<dbReference type="PANTHER" id="PTHR47972:SF23">
    <property type="entry name" value="KINESIN MOTOR DOMAIN-CONTAINING PROTEIN"/>
    <property type="match status" value="1"/>
</dbReference>
<feature type="region of interest" description="Disordered" evidence="3">
    <location>
        <begin position="579"/>
        <end position="614"/>
    </location>
</feature>
<dbReference type="PROSITE" id="PS50067">
    <property type="entry name" value="KINESIN_MOTOR_2"/>
    <property type="match status" value="1"/>
</dbReference>
<dbReference type="InterPro" id="IPR027417">
    <property type="entry name" value="P-loop_NTPase"/>
</dbReference>
<dbReference type="GeneID" id="115753205"/>
<feature type="domain" description="Kinesin motor" evidence="4">
    <location>
        <begin position="161"/>
        <end position="484"/>
    </location>
</feature>
<sequence>MTVSERPCNEHEGGVCLISSQSEDTLFTPSAIGMTYDEHSNRGKERLTFHKPLKMTLMERKNSTQKLAETIHSLLGLKSHLTSTWIRSVCGIMRTLPSPRSSDRIGLKISDTEKENNTSDTDLSIVIPKIGDELAELHDCIKRLNVRRRQVLNEYLDMKGNIRVFCRVRPMNVTEKIGCARPVVATDSSTVFLKVASGKNKSYSFDKVFHPSSSQGEVFSEVEPLIKSALDGYNACIFAYGQTGTGKTFTMEGTPDFPGIVPRSVEALFKHALESNCTHLFTFSMLEIYLGNLKDLLVPQPKQPTDLRPPCLSVQMDARGGIEVENLVAIPVSDYNQALRLYKLGSRFRSTASTNSNLTSSRSHCMIRLKITCYNAPERQRESNKVWLVDLGGSERVLKTKAWGKRLEEGKAINLSLSALGDVINALQRKKPHIPFRNSKLTQVLKDSLGEDSKTLMLVHVSPKEEDLCETICTLGFAARARSIHLGTEDSIESARKEAAMQSLQETMVKIEDERQRVSRKIKELTRKLENLTGTSPSYNHSTAEEPEFDFGTTKQKAKDVRAAPLSKLPRFMRPTICSQRKSGTEHQISEGKHLGQTKRRRAPSQRAGSVNFPMKSHSDFKSDCSISRASCLVDLDTMCNADTETEYSHDMTECDVKVVVLSEERSFLMTTDGKAQLDHEMVLPSIDSKFYSTEILEVADGLNSQNVISAAGGYKSKRVPAVPLPPKFRHNGQSNAGVSCLERSDAENSPSKGHIDIREYEEESQKSYSASSTSEAEIDELITYSTGFTDAHSETRCRTPSLTNESMICTKHSIDALMILDDDSIDYQRPHDAVCGRLNQNSSDGRVDQLPPMDGVKSETHSLEASPHQEHREYCFSLVGSLIDQEKELGVSTSNCNLEPDNYNASFGWTRGDTKRAGLFEKSAAGRQHDMLRLKHQRTLFKDNAGHNNVDNGLKLIAAEGYTQNTGMVVCPDICFTSHACNPFSLTFDRHVSSPPREVLESIFYRSSRTRTPKPWI</sequence>
<keyword evidence="2" id="KW-0067">ATP-binding</keyword>
<dbReference type="Gene3D" id="3.40.850.10">
    <property type="entry name" value="Kinesin motor domain"/>
    <property type="match status" value="1"/>
</dbReference>
<keyword evidence="1 2" id="KW-0505">Motor protein</keyword>
<dbReference type="Proteomes" id="UP000827889">
    <property type="component" value="Chromosome 6"/>
</dbReference>
<feature type="compositionally biased region" description="Basic and acidic residues" evidence="3">
    <location>
        <begin position="583"/>
        <end position="594"/>
    </location>
</feature>
<dbReference type="PRINTS" id="PR00380">
    <property type="entry name" value="KINESINHEAVY"/>
</dbReference>
<reference evidence="6 7" key="1">
    <citation type="submission" date="2025-05" db="UniProtKB">
        <authorList>
            <consortium name="RefSeq"/>
        </authorList>
    </citation>
    <scope>IDENTIFICATION</scope>
    <source>
        <tissue evidence="6 7">Leaf</tissue>
    </source>
</reference>
<dbReference type="InterPro" id="IPR036961">
    <property type="entry name" value="Kinesin_motor_dom_sf"/>
</dbReference>
<evidence type="ECO:0000256" key="2">
    <source>
        <dbReference type="PROSITE-ProRule" id="PRU00283"/>
    </source>
</evidence>
<feature type="region of interest" description="Disordered" evidence="3">
    <location>
        <begin position="532"/>
        <end position="556"/>
    </location>
</feature>
<dbReference type="Pfam" id="PF00225">
    <property type="entry name" value="Kinesin"/>
    <property type="match status" value="1"/>
</dbReference>